<dbReference type="OrthoDB" id="447129at2759"/>
<protein>
    <submittedName>
        <fullName evidence="3">DNA polymerase iota</fullName>
    </submittedName>
</protein>
<keyword evidence="4" id="KW-1185">Reference proteome</keyword>
<dbReference type="EMBL" id="LFJN01000011">
    <property type="protein sequence ID" value="KPI40718.1"/>
    <property type="molecule type" value="Genomic_DNA"/>
</dbReference>
<dbReference type="SUPFAM" id="SSF56672">
    <property type="entry name" value="DNA/RNA polymerases"/>
    <property type="match status" value="1"/>
</dbReference>
<feature type="domain" description="UmuC" evidence="2">
    <location>
        <begin position="14"/>
        <end position="257"/>
    </location>
</feature>
<dbReference type="Pfam" id="PF00817">
    <property type="entry name" value="IMS"/>
    <property type="match status" value="1"/>
</dbReference>
<dbReference type="Gene3D" id="3.30.70.270">
    <property type="match status" value="1"/>
</dbReference>
<dbReference type="InterPro" id="IPR017961">
    <property type="entry name" value="DNA_pol_Y-fam_little_finger"/>
</dbReference>
<dbReference type="AlphaFoldDB" id="A0A0N0NMT4"/>
<dbReference type="STRING" id="1664694.A0A0N0NMT4"/>
<dbReference type="PANTHER" id="PTHR46404:SF1">
    <property type="entry name" value="DNA POLYMERASE IOTA"/>
    <property type="match status" value="1"/>
</dbReference>
<dbReference type="GO" id="GO:0006281">
    <property type="term" value="P:DNA repair"/>
    <property type="evidence" value="ECO:0007669"/>
    <property type="project" value="InterPro"/>
</dbReference>
<reference evidence="3 4" key="1">
    <citation type="submission" date="2015-06" db="EMBL/GenBank/DDBJ databases">
        <title>Draft genome of the ant-associated black yeast Phialophora attae CBS 131958.</title>
        <authorList>
            <person name="Moreno L.F."/>
            <person name="Stielow B.J."/>
            <person name="de Hoog S."/>
            <person name="Vicente V.A."/>
            <person name="Weiss V.A."/>
            <person name="de Vries M."/>
            <person name="Cruz L.M."/>
            <person name="Souza E.M."/>
        </authorList>
    </citation>
    <scope>NUCLEOTIDE SEQUENCE [LARGE SCALE GENOMIC DNA]</scope>
    <source>
        <strain evidence="3 4">CBS 131958</strain>
    </source>
</reference>
<dbReference type="Proteomes" id="UP000038010">
    <property type="component" value="Unassembled WGS sequence"/>
</dbReference>
<dbReference type="PROSITE" id="PS50173">
    <property type="entry name" value="UMUC"/>
    <property type="match status" value="1"/>
</dbReference>
<evidence type="ECO:0000259" key="2">
    <source>
        <dbReference type="PROSITE" id="PS50173"/>
    </source>
</evidence>
<evidence type="ECO:0000313" key="4">
    <source>
        <dbReference type="Proteomes" id="UP000038010"/>
    </source>
</evidence>
<dbReference type="GO" id="GO:0003684">
    <property type="term" value="F:damaged DNA binding"/>
    <property type="evidence" value="ECO:0007669"/>
    <property type="project" value="InterPro"/>
</dbReference>
<dbReference type="InterPro" id="IPR036775">
    <property type="entry name" value="DNA_pol_Y-fam_lit_finger_sf"/>
</dbReference>
<dbReference type="GO" id="GO:0070987">
    <property type="term" value="P:error-free translesion synthesis"/>
    <property type="evidence" value="ECO:0007669"/>
    <property type="project" value="UniProtKB-ARBA"/>
</dbReference>
<dbReference type="Gene3D" id="3.30.1490.100">
    <property type="entry name" value="DNA polymerase, Y-family, little finger domain"/>
    <property type="match status" value="1"/>
</dbReference>
<dbReference type="GeneID" id="28731319"/>
<dbReference type="RefSeq" id="XP_018000681.1">
    <property type="nucleotide sequence ID" value="XM_018139439.1"/>
</dbReference>
<proteinExistence type="predicted"/>
<evidence type="ECO:0000256" key="1">
    <source>
        <dbReference type="SAM" id="MobiDB-lite"/>
    </source>
</evidence>
<comment type="caution">
    <text evidence="3">The sequence shown here is derived from an EMBL/GenBank/DDBJ whole genome shotgun (WGS) entry which is preliminary data.</text>
</comment>
<dbReference type="InterPro" id="IPR043128">
    <property type="entry name" value="Rev_trsase/Diguanyl_cyclase"/>
</dbReference>
<organism evidence="3 4">
    <name type="scientific">Cyphellophora attinorum</name>
    <dbReference type="NCBI Taxonomy" id="1664694"/>
    <lineage>
        <taxon>Eukaryota</taxon>
        <taxon>Fungi</taxon>
        <taxon>Dikarya</taxon>
        <taxon>Ascomycota</taxon>
        <taxon>Pezizomycotina</taxon>
        <taxon>Eurotiomycetes</taxon>
        <taxon>Chaetothyriomycetidae</taxon>
        <taxon>Chaetothyriales</taxon>
        <taxon>Cyphellophoraceae</taxon>
        <taxon>Cyphellophora</taxon>
    </lineage>
</organism>
<dbReference type="GO" id="GO:0003887">
    <property type="term" value="F:DNA-directed DNA polymerase activity"/>
    <property type="evidence" value="ECO:0007669"/>
    <property type="project" value="TreeGrafter"/>
</dbReference>
<gene>
    <name evidence="3" type="ORF">AB675_10651</name>
</gene>
<dbReference type="FunFam" id="3.40.1170.60:FF:000006">
    <property type="entry name" value="DNA polymerase iota"/>
    <property type="match status" value="1"/>
</dbReference>
<name>A0A0N0NMT4_9EURO</name>
<dbReference type="VEuPathDB" id="FungiDB:AB675_10651"/>
<dbReference type="Pfam" id="PF11799">
    <property type="entry name" value="IMS_C"/>
    <property type="match status" value="1"/>
</dbReference>
<feature type="region of interest" description="Disordered" evidence="1">
    <location>
        <begin position="512"/>
        <end position="548"/>
    </location>
</feature>
<dbReference type="Gene3D" id="3.40.1170.60">
    <property type="match status" value="1"/>
</dbReference>
<sequence length="572" mass="64047">MQASVPSLNTGRWLIHFDYDAFYASVVEHEDPALKAVPLIIQQKQIVCTCNYKARERGVYKLQLMTDAVRICPEAVVILGEDLTRFRDASKALYGFLRERIWSDRAERLGFDEVWLDCTDMIDYNAKLLSQNDLTNSFFCMDRDDPTIGFAFDATALFGQTQPAIASEGVLLDEDRLRLHLASHLARHLRHELESQVGYTATVGIGPNKVLSKLVGNVNKPHNQTTIIPPYEPLGTPTSNVTQFIDAHDIGKIPGIGFKLAQKIRSKVLGRTAVINEGLVMVNASTKESVSVGDVRNYPGMGPEMLEEVLGGPGAQKGIGGMVWGLLHGVDNTEVKKARRVPASISQEDSYMKYLHNFDEVRKQLLLLSERLINRMRVDLTEDDEDDASTKRWMAHPRTLRLSTRPRPPRDADGVRPRTFHRISKSAPLPNFVFKLDEQMSGLAEKLVNEVLTSLFRKMHVESSQGWNISLINIAVTNMAESAADTKDSEGRDIGRMFRRQDDILKDFRVVEESEAGNTDDPVAAHPDDGMSSWDSDNDDEDSEPYACPDCQAHIPSFAWAAHQQFHIMAAT</sequence>
<accession>A0A0N0NMT4</accession>
<evidence type="ECO:0000313" key="3">
    <source>
        <dbReference type="EMBL" id="KPI40718.1"/>
    </source>
</evidence>
<dbReference type="InterPro" id="IPR043502">
    <property type="entry name" value="DNA/RNA_pol_sf"/>
</dbReference>
<dbReference type="InterPro" id="IPR001126">
    <property type="entry name" value="UmuC"/>
</dbReference>
<dbReference type="PANTHER" id="PTHR46404">
    <property type="entry name" value="DNA POLYMERASE IOTA"/>
    <property type="match status" value="1"/>
</dbReference>